<dbReference type="Gene3D" id="2.60.120.10">
    <property type="entry name" value="Jelly Rolls"/>
    <property type="match status" value="1"/>
</dbReference>
<dbReference type="PANTHER" id="PTHR11019">
    <property type="entry name" value="HTH-TYPE TRANSCRIPTIONAL REGULATOR NIMR"/>
    <property type="match status" value="1"/>
</dbReference>
<dbReference type="InterPro" id="IPR011051">
    <property type="entry name" value="RmlC_Cupin_sf"/>
</dbReference>
<protein>
    <submittedName>
        <fullName evidence="5">L-rhamnose operon regulatory protein rhaS</fullName>
    </submittedName>
</protein>
<name>A0AAJ4XFW9_9SPHI</name>
<reference evidence="5 6" key="1">
    <citation type="submission" date="2017-06" db="EMBL/GenBank/DDBJ databases">
        <authorList>
            <consortium name="Pathogen Informatics"/>
        </authorList>
    </citation>
    <scope>NUCLEOTIDE SEQUENCE [LARGE SCALE GENOMIC DNA]</scope>
    <source>
        <strain evidence="5 6">NCTC12149</strain>
    </source>
</reference>
<evidence type="ECO:0000313" key="5">
    <source>
        <dbReference type="EMBL" id="SNV65723.1"/>
    </source>
</evidence>
<gene>
    <name evidence="5" type="primary">rhaS_6</name>
    <name evidence="5" type="ORF">SAMEA4412673_04047</name>
</gene>
<dbReference type="RefSeq" id="WP_175486335.1">
    <property type="nucleotide sequence ID" value="NZ_DAMBSL010000002.1"/>
</dbReference>
<dbReference type="KEGG" id="smiz:4412673_04047"/>
<dbReference type="GO" id="GO:0043565">
    <property type="term" value="F:sequence-specific DNA binding"/>
    <property type="evidence" value="ECO:0007669"/>
    <property type="project" value="InterPro"/>
</dbReference>
<dbReference type="InterPro" id="IPR018060">
    <property type="entry name" value="HTH_AraC"/>
</dbReference>
<keyword evidence="2" id="KW-0238">DNA-binding</keyword>
<dbReference type="InterPro" id="IPR014710">
    <property type="entry name" value="RmlC-like_jellyroll"/>
</dbReference>
<dbReference type="AlphaFoldDB" id="A0AAJ4XFW9"/>
<evidence type="ECO:0000313" key="6">
    <source>
        <dbReference type="Proteomes" id="UP000215355"/>
    </source>
</evidence>
<dbReference type="InterPro" id="IPR003313">
    <property type="entry name" value="AraC-bd"/>
</dbReference>
<evidence type="ECO:0000256" key="2">
    <source>
        <dbReference type="ARBA" id="ARBA00023125"/>
    </source>
</evidence>
<accession>A0AAJ4XFW9</accession>
<dbReference type="InterPro" id="IPR009057">
    <property type="entry name" value="Homeodomain-like_sf"/>
</dbReference>
<dbReference type="GO" id="GO:0003700">
    <property type="term" value="F:DNA-binding transcription factor activity"/>
    <property type="evidence" value="ECO:0007669"/>
    <property type="project" value="InterPro"/>
</dbReference>
<keyword evidence="1" id="KW-0805">Transcription regulation</keyword>
<dbReference type="Pfam" id="PF12833">
    <property type="entry name" value="HTH_18"/>
    <property type="match status" value="1"/>
</dbReference>
<dbReference type="PANTHER" id="PTHR11019:SF159">
    <property type="entry name" value="TRANSCRIPTIONAL REGULATOR-RELATED"/>
    <property type="match status" value="1"/>
</dbReference>
<dbReference type="SUPFAM" id="SSF46689">
    <property type="entry name" value="Homeodomain-like"/>
    <property type="match status" value="1"/>
</dbReference>
<dbReference type="Proteomes" id="UP000215355">
    <property type="component" value="Chromosome 1"/>
</dbReference>
<sequence>MILLVSDLSYKDKPVVFINFAIYYIQNDMDKQGNEKKLIGEYVDNITADTYVWYDAQWKHDDMEHQHRSFQLNYITEGYQYFHIDKKIYLVPQNHIIWIPSAKPHKTTTESSSVNLMSVLFKEVPKGDFFMNTHVFPAPAVLKEMLLYASKWNRVLDIDKEQKLFLKALLYSLPNFCEESMSLEIPVPSDDRLIPLCNYINKNYRFNFDIQALANMANLSVRTLQRIFKKETGITLQKYLQLVRILKSIELLDTKNYTLTEIAYKVGYQSLSAFSLSYSSLMKDGPKLKP</sequence>
<evidence type="ECO:0000259" key="4">
    <source>
        <dbReference type="PROSITE" id="PS01124"/>
    </source>
</evidence>
<dbReference type="EMBL" id="LT906468">
    <property type="protein sequence ID" value="SNV65723.1"/>
    <property type="molecule type" value="Genomic_DNA"/>
</dbReference>
<dbReference type="PROSITE" id="PS01124">
    <property type="entry name" value="HTH_ARAC_FAMILY_2"/>
    <property type="match status" value="1"/>
</dbReference>
<dbReference type="Gene3D" id="1.10.10.60">
    <property type="entry name" value="Homeodomain-like"/>
    <property type="match status" value="2"/>
</dbReference>
<evidence type="ECO:0000256" key="3">
    <source>
        <dbReference type="ARBA" id="ARBA00023163"/>
    </source>
</evidence>
<evidence type="ECO:0000256" key="1">
    <source>
        <dbReference type="ARBA" id="ARBA00023015"/>
    </source>
</evidence>
<organism evidence="5 6">
    <name type="scientific">Sphingobacterium mizutaii</name>
    <dbReference type="NCBI Taxonomy" id="1010"/>
    <lineage>
        <taxon>Bacteria</taxon>
        <taxon>Pseudomonadati</taxon>
        <taxon>Bacteroidota</taxon>
        <taxon>Sphingobacteriia</taxon>
        <taxon>Sphingobacteriales</taxon>
        <taxon>Sphingobacteriaceae</taxon>
        <taxon>Sphingobacterium</taxon>
    </lineage>
</organism>
<proteinExistence type="predicted"/>
<dbReference type="Pfam" id="PF02311">
    <property type="entry name" value="AraC_binding"/>
    <property type="match status" value="1"/>
</dbReference>
<feature type="domain" description="HTH araC/xylS-type" evidence="4">
    <location>
        <begin position="194"/>
        <end position="290"/>
    </location>
</feature>
<keyword evidence="3" id="KW-0804">Transcription</keyword>
<dbReference type="SUPFAM" id="SSF51182">
    <property type="entry name" value="RmlC-like cupins"/>
    <property type="match status" value="1"/>
</dbReference>
<dbReference type="SMART" id="SM00342">
    <property type="entry name" value="HTH_ARAC"/>
    <property type="match status" value="1"/>
</dbReference>